<dbReference type="EMBL" id="JADIVZ010000002">
    <property type="protein sequence ID" value="MBF4161233.1"/>
    <property type="molecule type" value="Genomic_DNA"/>
</dbReference>
<evidence type="ECO:0000313" key="10">
    <source>
        <dbReference type="Proteomes" id="UP000656804"/>
    </source>
</evidence>
<dbReference type="InterPro" id="IPR036778">
    <property type="entry name" value="OHCU_decarboxylase_sf"/>
</dbReference>
<dbReference type="AlphaFoldDB" id="A0A930UUR9"/>
<evidence type="ECO:0000259" key="8">
    <source>
        <dbReference type="Pfam" id="PF09349"/>
    </source>
</evidence>
<dbReference type="InterPro" id="IPR017595">
    <property type="entry name" value="OHCU_decarboxylase-2"/>
</dbReference>
<name>A0A930UUR9_9ACTN</name>
<accession>A0A930UUR9</accession>
<evidence type="ECO:0000256" key="3">
    <source>
        <dbReference type="ARBA" id="ARBA00012257"/>
    </source>
</evidence>
<dbReference type="Pfam" id="PF09349">
    <property type="entry name" value="OHCU_decarbox"/>
    <property type="match status" value="1"/>
</dbReference>
<reference evidence="9" key="1">
    <citation type="submission" date="2020-11" db="EMBL/GenBank/DDBJ databases">
        <title>Nocardioides sp. CBS4Y-1, whole genome shotgun sequence.</title>
        <authorList>
            <person name="Tuo L."/>
        </authorList>
    </citation>
    <scope>NUCLEOTIDE SEQUENCE</scope>
    <source>
        <strain evidence="9">CBS4Y-1</strain>
    </source>
</reference>
<feature type="region of interest" description="Disordered" evidence="7">
    <location>
        <begin position="68"/>
        <end position="92"/>
    </location>
</feature>
<comment type="pathway">
    <text evidence="2">Purine metabolism; urate degradation; (S)-allantoin from urate: step 3/3.</text>
</comment>
<dbReference type="GO" id="GO:0019628">
    <property type="term" value="P:urate catabolic process"/>
    <property type="evidence" value="ECO:0007669"/>
    <property type="project" value="TreeGrafter"/>
</dbReference>
<keyword evidence="4" id="KW-0659">Purine metabolism</keyword>
<dbReference type="Proteomes" id="UP000656804">
    <property type="component" value="Unassembled WGS sequence"/>
</dbReference>
<dbReference type="InterPro" id="IPR018020">
    <property type="entry name" value="OHCU_decarboxylase"/>
</dbReference>
<evidence type="ECO:0000256" key="6">
    <source>
        <dbReference type="ARBA" id="ARBA00023239"/>
    </source>
</evidence>
<evidence type="ECO:0000256" key="2">
    <source>
        <dbReference type="ARBA" id="ARBA00004754"/>
    </source>
</evidence>
<evidence type="ECO:0000256" key="7">
    <source>
        <dbReference type="SAM" id="MobiDB-lite"/>
    </source>
</evidence>
<dbReference type="Gene3D" id="1.10.3330.10">
    <property type="entry name" value="Oxo-4-hydroxy-4-carboxy-5-ureidoimidazoline decarboxylase"/>
    <property type="match status" value="1"/>
</dbReference>
<dbReference type="NCBIfam" id="TIGR03180">
    <property type="entry name" value="UraD_2"/>
    <property type="match status" value="1"/>
</dbReference>
<evidence type="ECO:0000256" key="5">
    <source>
        <dbReference type="ARBA" id="ARBA00022793"/>
    </source>
</evidence>
<dbReference type="GO" id="GO:0006144">
    <property type="term" value="P:purine nucleobase metabolic process"/>
    <property type="evidence" value="ECO:0007669"/>
    <property type="project" value="UniProtKB-KW"/>
</dbReference>
<keyword evidence="6 9" id="KW-0456">Lyase</keyword>
<proteinExistence type="predicted"/>
<dbReference type="GO" id="GO:0051997">
    <property type="term" value="F:2-oxo-4-hydroxy-4-carboxy-5-ureidoimidazoline decarboxylase activity"/>
    <property type="evidence" value="ECO:0007669"/>
    <property type="project" value="UniProtKB-EC"/>
</dbReference>
<dbReference type="SUPFAM" id="SSF158694">
    <property type="entry name" value="UraD-Like"/>
    <property type="match status" value="1"/>
</dbReference>
<keyword evidence="5" id="KW-0210">Decarboxylase</keyword>
<evidence type="ECO:0000256" key="1">
    <source>
        <dbReference type="ARBA" id="ARBA00001163"/>
    </source>
</evidence>
<comment type="caution">
    <text evidence="9">The sequence shown here is derived from an EMBL/GenBank/DDBJ whole genome shotgun (WGS) entry which is preliminary data.</text>
</comment>
<evidence type="ECO:0000313" key="9">
    <source>
        <dbReference type="EMBL" id="MBF4161233.1"/>
    </source>
</evidence>
<dbReference type="EC" id="4.1.1.97" evidence="3"/>
<comment type="catalytic activity">
    <reaction evidence="1">
        <text>5-hydroxy-2-oxo-4-ureido-2,5-dihydro-1H-imidazole-5-carboxylate + H(+) = (S)-allantoin + CO2</text>
        <dbReference type="Rhea" id="RHEA:26301"/>
        <dbReference type="ChEBI" id="CHEBI:15378"/>
        <dbReference type="ChEBI" id="CHEBI:15678"/>
        <dbReference type="ChEBI" id="CHEBI:16526"/>
        <dbReference type="ChEBI" id="CHEBI:58639"/>
        <dbReference type="EC" id="4.1.1.97"/>
    </reaction>
</comment>
<sequence>MDLQDFNALGVAEAATAVRPCVDIDRFVDAVVTGRPYADLETLLATARAHAATWTPAEVSAALADHPRIGERPAGDDASAALSRSEQGGVTGLSDDELQARIAAGNRAYEERFDRIFLIRAAGRSATEILHQLEQRLANDPDHELAVTAGELAEIAVLRLRGLVTEGVGAR</sequence>
<keyword evidence="10" id="KW-1185">Reference proteome</keyword>
<evidence type="ECO:0000256" key="4">
    <source>
        <dbReference type="ARBA" id="ARBA00022631"/>
    </source>
</evidence>
<organism evidence="9 10">
    <name type="scientific">Nocardioides acrostichi</name>
    <dbReference type="NCBI Taxonomy" id="2784339"/>
    <lineage>
        <taxon>Bacteria</taxon>
        <taxon>Bacillati</taxon>
        <taxon>Actinomycetota</taxon>
        <taxon>Actinomycetes</taxon>
        <taxon>Propionibacteriales</taxon>
        <taxon>Nocardioidaceae</taxon>
        <taxon>Nocardioides</taxon>
    </lineage>
</organism>
<feature type="domain" description="Oxo-4-hydroxy-4-carboxy-5-ureidoimidazoline decarboxylase" evidence="8">
    <location>
        <begin position="7"/>
        <end position="161"/>
    </location>
</feature>
<dbReference type="PANTHER" id="PTHR43466">
    <property type="entry name" value="2-OXO-4-HYDROXY-4-CARBOXY-5-UREIDOIMIDAZOLINE DECARBOXYLASE-RELATED"/>
    <property type="match status" value="1"/>
</dbReference>
<dbReference type="RefSeq" id="WP_194502477.1">
    <property type="nucleotide sequence ID" value="NZ_JADIVZ010000002.1"/>
</dbReference>
<gene>
    <name evidence="9" type="primary">uraD</name>
    <name evidence="9" type="ORF">ISG29_05975</name>
</gene>
<dbReference type="NCBIfam" id="NF010372">
    <property type="entry name" value="PRK13798.1"/>
    <property type="match status" value="1"/>
</dbReference>
<protein>
    <recommendedName>
        <fullName evidence="3">2-oxo-4-hydroxy-4-carboxy-5-ureidoimidazoline decarboxylase</fullName>
        <ecNumber evidence="3">4.1.1.97</ecNumber>
    </recommendedName>
</protein>
<dbReference type="PANTHER" id="PTHR43466:SF1">
    <property type="entry name" value="2-OXO-4-HYDROXY-4-CARBOXY-5-UREIDOIMIDAZOLINE DECARBOXYLASE-RELATED"/>
    <property type="match status" value="1"/>
</dbReference>